<dbReference type="Gene3D" id="3.30.530.20">
    <property type="match status" value="1"/>
</dbReference>
<evidence type="ECO:0000256" key="1">
    <source>
        <dbReference type="ARBA" id="ARBA00004123"/>
    </source>
</evidence>
<reference evidence="6" key="1">
    <citation type="submission" date="2024-06" db="EMBL/GenBank/DDBJ databases">
        <authorList>
            <person name="Ryan C."/>
        </authorList>
    </citation>
    <scope>NUCLEOTIDE SEQUENCE [LARGE SCALE GENOMIC DNA]</scope>
</reference>
<evidence type="ECO:0000313" key="6">
    <source>
        <dbReference type="Proteomes" id="UP001497457"/>
    </source>
</evidence>
<protein>
    <recommendedName>
        <fullName evidence="4">Bet v I/Major latex protein domain-containing protein</fullName>
    </recommendedName>
</protein>
<gene>
    <name evidence="5" type="ORF">URODEC1_LOCUS61995</name>
</gene>
<dbReference type="SUPFAM" id="SSF55961">
    <property type="entry name" value="Bet v1-like"/>
    <property type="match status" value="1"/>
</dbReference>
<evidence type="ECO:0000313" key="5">
    <source>
        <dbReference type="EMBL" id="CAL4994603.1"/>
    </source>
</evidence>
<accession>A0ABC9B601</accession>
<reference evidence="5 6" key="2">
    <citation type="submission" date="2024-10" db="EMBL/GenBank/DDBJ databases">
        <authorList>
            <person name="Ryan C."/>
        </authorList>
    </citation>
    <scope>NUCLEOTIDE SEQUENCE [LARGE SCALE GENOMIC DNA]</scope>
</reference>
<dbReference type="GO" id="GO:0005634">
    <property type="term" value="C:nucleus"/>
    <property type="evidence" value="ECO:0007669"/>
    <property type="project" value="UniProtKB-SubCell"/>
</dbReference>
<dbReference type="Pfam" id="PF00407">
    <property type="entry name" value="Bet_v_1"/>
    <property type="match status" value="1"/>
</dbReference>
<dbReference type="CDD" id="cd07816">
    <property type="entry name" value="Bet_v1-like"/>
    <property type="match status" value="1"/>
</dbReference>
<evidence type="ECO:0000259" key="4">
    <source>
        <dbReference type="Pfam" id="PF00407"/>
    </source>
</evidence>
<dbReference type="FunFam" id="3.30.530.20:FF:000033">
    <property type="entry name" value="S-norcoclaurine synthase"/>
    <property type="match status" value="1"/>
</dbReference>
<comment type="similarity">
    <text evidence="2">Belongs to the BetVI family.</text>
</comment>
<dbReference type="Proteomes" id="UP001497457">
    <property type="component" value="Chromosome 24b"/>
</dbReference>
<proteinExistence type="inferred from homology"/>
<evidence type="ECO:0000256" key="3">
    <source>
        <dbReference type="ARBA" id="ARBA00022589"/>
    </source>
</evidence>
<keyword evidence="6" id="KW-1185">Reference proteome</keyword>
<sequence length="162" mass="17866">MEGNLCHEFETDLPAADVWEVYGSLRLAQLVPELLPHVTQRIDHLEGDGGVGTALLVHFAPGAPGPRTHKEVFTKIDNENYIKEATIVEGGLLDLGFKKFVYRFKIIAKGEKASLICSCIEYEVDEEHKSNASFVSTDVVAATAEAMTNYIKEQKSSKQAEV</sequence>
<organism evidence="5 6">
    <name type="scientific">Urochloa decumbens</name>
    <dbReference type="NCBI Taxonomy" id="240449"/>
    <lineage>
        <taxon>Eukaryota</taxon>
        <taxon>Viridiplantae</taxon>
        <taxon>Streptophyta</taxon>
        <taxon>Embryophyta</taxon>
        <taxon>Tracheophyta</taxon>
        <taxon>Spermatophyta</taxon>
        <taxon>Magnoliopsida</taxon>
        <taxon>Liliopsida</taxon>
        <taxon>Poales</taxon>
        <taxon>Poaceae</taxon>
        <taxon>PACMAD clade</taxon>
        <taxon>Panicoideae</taxon>
        <taxon>Panicodae</taxon>
        <taxon>Paniceae</taxon>
        <taxon>Melinidinae</taxon>
        <taxon>Urochloa</taxon>
    </lineage>
</organism>
<dbReference type="InterPro" id="IPR050279">
    <property type="entry name" value="Plant_def-hormone_signal"/>
</dbReference>
<evidence type="ECO:0000256" key="2">
    <source>
        <dbReference type="ARBA" id="ARBA00009744"/>
    </source>
</evidence>
<dbReference type="GO" id="GO:0009820">
    <property type="term" value="P:alkaloid metabolic process"/>
    <property type="evidence" value="ECO:0007669"/>
    <property type="project" value="UniProtKB-KW"/>
</dbReference>
<dbReference type="EMBL" id="OZ075134">
    <property type="protein sequence ID" value="CAL4994603.1"/>
    <property type="molecule type" value="Genomic_DNA"/>
</dbReference>
<keyword evidence="3" id="KW-0017">Alkaloid metabolism</keyword>
<dbReference type="AlphaFoldDB" id="A0ABC9B601"/>
<dbReference type="InterPro" id="IPR023393">
    <property type="entry name" value="START-like_dom_sf"/>
</dbReference>
<name>A0ABC9B601_9POAL</name>
<dbReference type="PANTHER" id="PTHR31213">
    <property type="entry name" value="OS08G0374000 PROTEIN-RELATED"/>
    <property type="match status" value="1"/>
</dbReference>
<comment type="subcellular location">
    <subcellularLocation>
        <location evidence="1">Nucleus</location>
    </subcellularLocation>
</comment>
<feature type="domain" description="Bet v I/Major latex protein" evidence="4">
    <location>
        <begin position="3"/>
        <end position="150"/>
    </location>
</feature>
<dbReference type="InterPro" id="IPR000916">
    <property type="entry name" value="Bet_v_I/MLP"/>
</dbReference>
<dbReference type="PANTHER" id="PTHR31213:SF19">
    <property type="entry name" value="BET V I_MAJOR LATEX PROTEIN DOMAIN-CONTAINING PROTEIN"/>
    <property type="match status" value="1"/>
</dbReference>